<dbReference type="EMBL" id="LRQE01000004">
    <property type="protein sequence ID" value="KXA31679.1"/>
    <property type="molecule type" value="Genomic_DNA"/>
</dbReference>
<dbReference type="GO" id="GO:0016855">
    <property type="term" value="F:racemase and epimerase activity, acting on amino acids and derivatives"/>
    <property type="evidence" value="ECO:0007669"/>
    <property type="project" value="UniProtKB-UniRule"/>
</dbReference>
<feature type="active site" description="Proton acceptor; specific for (S)-substrate epimerization" evidence="5">
    <location>
        <position position="267"/>
    </location>
</feature>
<dbReference type="InterPro" id="IPR013341">
    <property type="entry name" value="Mandelate_racemase_N_dom"/>
</dbReference>
<evidence type="ECO:0000256" key="4">
    <source>
        <dbReference type="ARBA" id="ARBA00023235"/>
    </source>
</evidence>
<evidence type="ECO:0000313" key="10">
    <source>
        <dbReference type="EMBL" id="KXA31679.1"/>
    </source>
</evidence>
<comment type="caution">
    <text evidence="10">The sequence shown here is derived from an EMBL/GenBank/DDBJ whole genome shotgun (WGS) entry which is preliminary data.</text>
</comment>
<dbReference type="Pfam" id="PF02746">
    <property type="entry name" value="MR_MLE_N"/>
    <property type="match status" value="1"/>
</dbReference>
<dbReference type="PANTHER" id="PTHR48073">
    <property type="entry name" value="O-SUCCINYLBENZOATE SYNTHASE-RELATED"/>
    <property type="match status" value="1"/>
</dbReference>
<evidence type="ECO:0000313" key="11">
    <source>
        <dbReference type="Proteomes" id="UP000070174"/>
    </source>
</evidence>
<organism evidence="10">
    <name type="scientific">Peptoniphilus harei</name>
    <dbReference type="NCBI Taxonomy" id="54005"/>
    <lineage>
        <taxon>Bacteria</taxon>
        <taxon>Bacillati</taxon>
        <taxon>Bacillota</taxon>
        <taxon>Tissierellia</taxon>
        <taxon>Tissierellales</taxon>
        <taxon>Peptoniphilaceae</taxon>
        <taxon>Peptoniphilus</taxon>
    </lineage>
</organism>
<dbReference type="SFLD" id="SFLDF00010">
    <property type="entry name" value="dipeptide_epimerase"/>
    <property type="match status" value="1"/>
</dbReference>
<feature type="binding site" evidence="6">
    <location>
        <position position="24"/>
    </location>
    <ligand>
        <name>substrate</name>
    </ligand>
</feature>
<feature type="active site" description="Proton acceptor; specific for (R)-substrate epimerization" evidence="5">
    <location>
        <position position="162"/>
    </location>
</feature>
<comment type="cofactor">
    <cofactor evidence="7 8">
        <name>Mg(2+)</name>
        <dbReference type="ChEBI" id="CHEBI:18420"/>
    </cofactor>
    <text evidence="7 8">Binds 1 Mg(2+) ion per subunit.</text>
</comment>
<dbReference type="InterPro" id="IPR034603">
    <property type="entry name" value="Dipeptide_epimerase"/>
</dbReference>
<dbReference type="Gene3D" id="3.20.20.120">
    <property type="entry name" value="Enolase-like C-terminal domain"/>
    <property type="match status" value="1"/>
</dbReference>
<keyword evidence="4 8" id="KW-0413">Isomerase</keyword>
<feature type="binding site" evidence="7">
    <location>
        <position position="218"/>
    </location>
    <ligand>
        <name>Mg(2+)</name>
        <dbReference type="ChEBI" id="CHEBI:18420"/>
    </ligand>
</feature>
<sequence>MKITDVKLGILSVPLRVPFKTALRSVDSVEDIIVEIHTDTGHIAYGEAPPTGAVTGETQYSIIGAFKDHIIKTILGRDVDDFENLMMALNSCIVKNTSAKAACDMALWDLYGQLHKIPVHKLMGGSRKKVTTDITISVNDPEEMARDAIDAVKRKYDTLKVKVGIDPSLDVARLDAIRKAVGPDVRIRIDANQAWQPKEAVRILDSMQEKLLDIELVEQPVKAHDYEGLKYVTDHSIVPVLADESVFSAEDAMTILNMKAADLINIKLMKCGGLYNALKITSMAELCGVECMIGCMLEAKISVNAAVHLACAKQIITKIDLDGPVLCSEDPIEGGAVFNEKEITVNDDYGLGIKSVRGIKYLDI</sequence>
<dbReference type="GO" id="GO:0006518">
    <property type="term" value="P:peptide metabolic process"/>
    <property type="evidence" value="ECO:0007669"/>
    <property type="project" value="UniProtKB-ARBA"/>
</dbReference>
<evidence type="ECO:0000256" key="1">
    <source>
        <dbReference type="ARBA" id="ARBA00008031"/>
    </source>
</evidence>
<dbReference type="RefSeq" id="WP_060799549.1">
    <property type="nucleotide sequence ID" value="NZ_KQ957086.1"/>
</dbReference>
<feature type="binding site" evidence="7">
    <location>
        <position position="243"/>
    </location>
    <ligand>
        <name>Mg(2+)</name>
        <dbReference type="ChEBI" id="CHEBI:18420"/>
    </ligand>
</feature>
<dbReference type="AlphaFoldDB" id="A0A133PSB7"/>
<evidence type="ECO:0000256" key="5">
    <source>
        <dbReference type="PIRSR" id="PIRSR634603-1"/>
    </source>
</evidence>
<accession>A0A133PSB7</accession>
<dbReference type="InterPro" id="IPR013342">
    <property type="entry name" value="Mandelate_racemase_C"/>
</dbReference>
<dbReference type="InterPro" id="IPR029065">
    <property type="entry name" value="Enolase_C-like"/>
</dbReference>
<feature type="binding site" evidence="6">
    <location>
        <position position="320"/>
    </location>
    <ligand>
        <name>substrate</name>
    </ligand>
</feature>
<comment type="similarity">
    <text evidence="1 8">Belongs to the mandelate racemase/muconate lactonizing enzyme family.</text>
</comment>
<dbReference type="Proteomes" id="UP000070174">
    <property type="component" value="Unassembled WGS sequence"/>
</dbReference>
<dbReference type="SFLD" id="SFLDG00180">
    <property type="entry name" value="muconate_cycloisomerase"/>
    <property type="match status" value="2"/>
</dbReference>
<feature type="binding site" evidence="6">
    <location>
        <position position="322"/>
    </location>
    <ligand>
        <name>substrate</name>
    </ligand>
</feature>
<feature type="binding site" evidence="6">
    <location>
        <position position="135"/>
    </location>
    <ligand>
        <name>substrate</name>
    </ligand>
</feature>
<dbReference type="GO" id="GO:0000287">
    <property type="term" value="F:magnesium ion binding"/>
    <property type="evidence" value="ECO:0007669"/>
    <property type="project" value="UniProtKB-ARBA"/>
</dbReference>
<feature type="binding site" evidence="6">
    <location>
        <position position="160"/>
    </location>
    <ligand>
        <name>substrate</name>
    </ligand>
</feature>
<proteinExistence type="inferred from homology"/>
<feature type="binding site" evidence="7">
    <location>
        <position position="190"/>
    </location>
    <ligand>
        <name>Mg(2+)</name>
        <dbReference type="ChEBI" id="CHEBI:18420"/>
    </ligand>
</feature>
<dbReference type="PANTHER" id="PTHR48073:SF2">
    <property type="entry name" value="O-SUCCINYLBENZOATE SYNTHASE"/>
    <property type="match status" value="1"/>
</dbReference>
<dbReference type="InterPro" id="IPR036849">
    <property type="entry name" value="Enolase-like_C_sf"/>
</dbReference>
<keyword evidence="2 7" id="KW-0479">Metal-binding</keyword>
<feature type="domain" description="Mandelate racemase/muconate lactonizing enzyme C-terminal" evidence="9">
    <location>
        <begin position="141"/>
        <end position="239"/>
    </location>
</feature>
<dbReference type="FunFam" id="3.30.390.10:FF:000009">
    <property type="entry name" value="Hydrophobic dipeptide epimerase"/>
    <property type="match status" value="1"/>
</dbReference>
<dbReference type="Gene3D" id="3.30.390.10">
    <property type="entry name" value="Enolase-like, N-terminal domain"/>
    <property type="match status" value="1"/>
</dbReference>
<dbReference type="SFLD" id="SFLDF00009">
    <property type="entry name" value="o-succinylbenzoate_synthase"/>
    <property type="match status" value="1"/>
</dbReference>
<dbReference type="EC" id="5.1.1.-" evidence="8"/>
<evidence type="ECO:0000256" key="8">
    <source>
        <dbReference type="RuleBase" id="RU366006"/>
    </source>
</evidence>
<feature type="binding site" evidence="6">
    <location>
        <position position="295"/>
    </location>
    <ligand>
        <name>substrate</name>
    </ligand>
</feature>
<dbReference type="SUPFAM" id="SSF54826">
    <property type="entry name" value="Enolase N-terminal domain-like"/>
    <property type="match status" value="1"/>
</dbReference>
<name>A0A133PSB7_9FIRM</name>
<dbReference type="InterPro" id="IPR029017">
    <property type="entry name" value="Enolase-like_N"/>
</dbReference>
<keyword evidence="3 7" id="KW-0460">Magnesium</keyword>
<dbReference type="CDD" id="cd03319">
    <property type="entry name" value="L-Ala-DL-Glu_epimerase"/>
    <property type="match status" value="1"/>
</dbReference>
<evidence type="ECO:0000256" key="2">
    <source>
        <dbReference type="ARBA" id="ARBA00022723"/>
    </source>
</evidence>
<gene>
    <name evidence="10" type="ORF">HMPREF3229_00208</name>
</gene>
<dbReference type="SUPFAM" id="SSF51604">
    <property type="entry name" value="Enolase C-terminal domain-like"/>
    <property type="match status" value="1"/>
</dbReference>
<evidence type="ECO:0000256" key="3">
    <source>
        <dbReference type="ARBA" id="ARBA00022842"/>
    </source>
</evidence>
<reference evidence="10 11" key="1">
    <citation type="submission" date="2016-01" db="EMBL/GenBank/DDBJ databases">
        <authorList>
            <person name="Oliw E.H."/>
        </authorList>
    </citation>
    <scope>NUCLEOTIDE SEQUENCE [LARGE SCALE GENOMIC DNA]</scope>
    <source>
        <strain evidence="10 11">CMW7756A</strain>
    </source>
</reference>
<dbReference type="PATRIC" id="fig|54005.3.peg.205"/>
<dbReference type="SFLD" id="SFLDS00001">
    <property type="entry name" value="Enolase"/>
    <property type="match status" value="2"/>
</dbReference>
<protein>
    <recommendedName>
        <fullName evidence="8">Dipeptide epimerase</fullName>
        <ecNumber evidence="8">5.1.1.-</ecNumber>
    </recommendedName>
</protein>
<evidence type="ECO:0000256" key="6">
    <source>
        <dbReference type="PIRSR" id="PIRSR634603-2"/>
    </source>
</evidence>
<evidence type="ECO:0000256" key="7">
    <source>
        <dbReference type="PIRSR" id="PIRSR634603-3"/>
    </source>
</evidence>
<dbReference type="Pfam" id="PF13378">
    <property type="entry name" value="MR_MLE_C"/>
    <property type="match status" value="1"/>
</dbReference>
<feature type="binding site" evidence="6">
    <location>
        <position position="297"/>
    </location>
    <ligand>
        <name>substrate</name>
    </ligand>
</feature>
<evidence type="ECO:0000259" key="9">
    <source>
        <dbReference type="SMART" id="SM00922"/>
    </source>
</evidence>
<dbReference type="SMART" id="SM00922">
    <property type="entry name" value="MR_MLE"/>
    <property type="match status" value="1"/>
</dbReference>